<proteinExistence type="predicted"/>
<accession>A0A392TFX7</accession>
<name>A0A392TFX7_9FABA</name>
<evidence type="ECO:0000313" key="2">
    <source>
        <dbReference type="EMBL" id="MCI59908.1"/>
    </source>
</evidence>
<feature type="region of interest" description="Disordered" evidence="1">
    <location>
        <begin position="1"/>
        <end position="29"/>
    </location>
</feature>
<keyword evidence="3" id="KW-1185">Reference proteome</keyword>
<protein>
    <submittedName>
        <fullName evidence="2">Uncharacterized protein</fullName>
    </submittedName>
</protein>
<evidence type="ECO:0000313" key="3">
    <source>
        <dbReference type="Proteomes" id="UP000265520"/>
    </source>
</evidence>
<reference evidence="2 3" key="1">
    <citation type="journal article" date="2018" name="Front. Plant Sci.">
        <title>Red Clover (Trifolium pratense) and Zigzag Clover (T. medium) - A Picture of Genomic Similarities and Differences.</title>
        <authorList>
            <person name="Dluhosova J."/>
            <person name="Istvanek J."/>
            <person name="Nedelnik J."/>
            <person name="Repkova J."/>
        </authorList>
    </citation>
    <scope>NUCLEOTIDE SEQUENCE [LARGE SCALE GENOMIC DNA]</scope>
    <source>
        <strain evidence="3">cv. 10/8</strain>
        <tissue evidence="2">Leaf</tissue>
    </source>
</reference>
<comment type="caution">
    <text evidence="2">The sequence shown here is derived from an EMBL/GenBank/DDBJ whole genome shotgun (WGS) entry which is preliminary data.</text>
</comment>
<feature type="compositionally biased region" description="Basic and acidic residues" evidence="1">
    <location>
        <begin position="16"/>
        <end position="29"/>
    </location>
</feature>
<sequence>MGDDDQDWQTVRGRHRQDNNRYKLDIATS</sequence>
<feature type="non-terminal residue" evidence="2">
    <location>
        <position position="29"/>
    </location>
</feature>
<dbReference type="Proteomes" id="UP000265520">
    <property type="component" value="Unassembled WGS sequence"/>
</dbReference>
<dbReference type="AlphaFoldDB" id="A0A392TFX7"/>
<dbReference type="EMBL" id="LXQA010571888">
    <property type="protein sequence ID" value="MCI59908.1"/>
    <property type="molecule type" value="Genomic_DNA"/>
</dbReference>
<organism evidence="2 3">
    <name type="scientific">Trifolium medium</name>
    <dbReference type="NCBI Taxonomy" id="97028"/>
    <lineage>
        <taxon>Eukaryota</taxon>
        <taxon>Viridiplantae</taxon>
        <taxon>Streptophyta</taxon>
        <taxon>Embryophyta</taxon>
        <taxon>Tracheophyta</taxon>
        <taxon>Spermatophyta</taxon>
        <taxon>Magnoliopsida</taxon>
        <taxon>eudicotyledons</taxon>
        <taxon>Gunneridae</taxon>
        <taxon>Pentapetalae</taxon>
        <taxon>rosids</taxon>
        <taxon>fabids</taxon>
        <taxon>Fabales</taxon>
        <taxon>Fabaceae</taxon>
        <taxon>Papilionoideae</taxon>
        <taxon>50 kb inversion clade</taxon>
        <taxon>NPAAA clade</taxon>
        <taxon>Hologalegina</taxon>
        <taxon>IRL clade</taxon>
        <taxon>Trifolieae</taxon>
        <taxon>Trifolium</taxon>
    </lineage>
</organism>
<evidence type="ECO:0000256" key="1">
    <source>
        <dbReference type="SAM" id="MobiDB-lite"/>
    </source>
</evidence>